<feature type="compositionally biased region" description="Basic and acidic residues" evidence="1">
    <location>
        <begin position="8"/>
        <end position="17"/>
    </location>
</feature>
<accession>A0AAN8VNP0</accession>
<feature type="compositionally biased region" description="Basic and acidic residues" evidence="1">
    <location>
        <begin position="41"/>
        <end position="51"/>
    </location>
</feature>
<name>A0AAN8VNP0_9MAGN</name>
<reference evidence="2 3" key="1">
    <citation type="submission" date="2023-12" db="EMBL/GenBank/DDBJ databases">
        <title>A high-quality genome assembly for Dillenia turbinata (Dilleniales).</title>
        <authorList>
            <person name="Chanderbali A."/>
        </authorList>
    </citation>
    <scope>NUCLEOTIDE SEQUENCE [LARGE SCALE GENOMIC DNA]</scope>
    <source>
        <strain evidence="2">LSX21</strain>
        <tissue evidence="2">Leaf</tissue>
    </source>
</reference>
<gene>
    <name evidence="2" type="ORF">RJ641_036170</name>
</gene>
<sequence length="554" mass="63142">MNTPSNNHDAEELDKVQGQKIKSLPDSMQNRRFKHGGAKQEGNHQPKSADRRTKKMLNSKKRCQEELHMETEDIVRWEVSSGMKNSNRSAMEIIDSKCFRRWERVDKAEFVYSLDHSEKTIKFSPHFCISSSSVEAMLMVKLKFSVFLPKHVSNVVHPLSPIQLPPALTSCIRCQNEQHSDHQEMAIIRDSSSTTSTTSESEDSEPGYRNLATTDPLIGGLVRRDDQEEDPREIHRKTDKSSINKLLSWNERKQNKPLLNKVYGEDGGHDIDQERSCQFSRQQPRTTQETTDSRVSGFGNIRKHSGEEPASSSHNYRRLVASQLPNPTTPLDHLEWRNLCEDAIYRSKFSDQHFNLDTVIKAQIRPLMLTPERAYVGFFELEEMPSQLDFLQGAMSFDNVWEEGQNSKALSEQIYDVCWNDHFFVLKVEDDAIFLIDTLEERLTGDGDKAFTLKFNKESKVCRIHQKAANSNIDEGNSMDGHASNHEINKDGSSKELVCEGKSSCKEFTKGSLQTTHSESCKPTEGKSEKLLSVTFYKSSFITQLPATKAQNQA</sequence>
<feature type="compositionally biased region" description="Polar residues" evidence="1">
    <location>
        <begin position="276"/>
        <end position="294"/>
    </location>
</feature>
<evidence type="ECO:0000313" key="2">
    <source>
        <dbReference type="EMBL" id="KAK6933276.1"/>
    </source>
</evidence>
<dbReference type="PANTHER" id="PTHR31182">
    <property type="entry name" value="C2 NT-TYPE DOMAIN-CONTAINING PROTEIN"/>
    <property type="match status" value="1"/>
</dbReference>
<dbReference type="Proteomes" id="UP001370490">
    <property type="component" value="Unassembled WGS sequence"/>
</dbReference>
<organism evidence="2 3">
    <name type="scientific">Dillenia turbinata</name>
    <dbReference type="NCBI Taxonomy" id="194707"/>
    <lineage>
        <taxon>Eukaryota</taxon>
        <taxon>Viridiplantae</taxon>
        <taxon>Streptophyta</taxon>
        <taxon>Embryophyta</taxon>
        <taxon>Tracheophyta</taxon>
        <taxon>Spermatophyta</taxon>
        <taxon>Magnoliopsida</taxon>
        <taxon>eudicotyledons</taxon>
        <taxon>Gunneridae</taxon>
        <taxon>Pentapetalae</taxon>
        <taxon>Dilleniales</taxon>
        <taxon>Dilleniaceae</taxon>
        <taxon>Dillenia</taxon>
    </lineage>
</organism>
<dbReference type="PANTHER" id="PTHR31182:SF21">
    <property type="entry name" value="C2 NT-TYPE DOMAIN-CONTAINING PROTEIN"/>
    <property type="match status" value="1"/>
</dbReference>
<dbReference type="AlphaFoldDB" id="A0AAN8VNP0"/>
<feature type="region of interest" description="Disordered" evidence="1">
    <location>
        <begin position="1"/>
        <end position="54"/>
    </location>
</feature>
<proteinExistence type="predicted"/>
<protein>
    <submittedName>
        <fullName evidence="2">Uncharacterized protein</fullName>
    </submittedName>
</protein>
<keyword evidence="3" id="KW-1185">Reference proteome</keyword>
<evidence type="ECO:0000256" key="1">
    <source>
        <dbReference type="SAM" id="MobiDB-lite"/>
    </source>
</evidence>
<comment type="caution">
    <text evidence="2">The sequence shown here is derived from an EMBL/GenBank/DDBJ whole genome shotgun (WGS) entry which is preliminary data.</text>
</comment>
<dbReference type="EMBL" id="JBAMMX010000009">
    <property type="protein sequence ID" value="KAK6933276.1"/>
    <property type="molecule type" value="Genomic_DNA"/>
</dbReference>
<feature type="compositionally biased region" description="Low complexity" evidence="1">
    <location>
        <begin position="190"/>
        <end position="199"/>
    </location>
</feature>
<feature type="region of interest" description="Disordered" evidence="1">
    <location>
        <begin position="185"/>
        <end position="239"/>
    </location>
</feature>
<evidence type="ECO:0000313" key="3">
    <source>
        <dbReference type="Proteomes" id="UP001370490"/>
    </source>
</evidence>
<feature type="region of interest" description="Disordered" evidence="1">
    <location>
        <begin position="258"/>
        <end position="314"/>
    </location>
</feature>
<feature type="compositionally biased region" description="Basic and acidic residues" evidence="1">
    <location>
        <begin position="263"/>
        <end position="275"/>
    </location>
</feature>